<feature type="disulfide bond" evidence="3">
    <location>
        <begin position="36"/>
        <end position="45"/>
    </location>
</feature>
<dbReference type="GO" id="GO:0008083">
    <property type="term" value="F:growth factor activity"/>
    <property type="evidence" value="ECO:0007669"/>
    <property type="project" value="TreeGrafter"/>
</dbReference>
<reference evidence="6" key="3">
    <citation type="submission" date="2025-09" db="UniProtKB">
        <authorList>
            <consortium name="Ensembl"/>
        </authorList>
    </citation>
    <scope>IDENTIFICATION</scope>
</reference>
<name>A0A7N6C0R1_ANATE</name>
<comment type="caution">
    <text evidence="3">Lacks conserved residue(s) required for the propagation of feature annotation.</text>
</comment>
<proteinExistence type="predicted"/>
<dbReference type="GeneTree" id="ENSGT00940000175594"/>
<keyword evidence="2 3" id="KW-1015">Disulfide bond</keyword>
<protein>
    <recommendedName>
        <fullName evidence="5">EGF-like domain-containing protein</fullName>
    </recommendedName>
</protein>
<organism evidence="6 7">
    <name type="scientific">Anabas testudineus</name>
    <name type="common">Climbing perch</name>
    <name type="synonym">Anthias testudineus</name>
    <dbReference type="NCBI Taxonomy" id="64144"/>
    <lineage>
        <taxon>Eukaryota</taxon>
        <taxon>Metazoa</taxon>
        <taxon>Chordata</taxon>
        <taxon>Craniata</taxon>
        <taxon>Vertebrata</taxon>
        <taxon>Euteleostomi</taxon>
        <taxon>Actinopterygii</taxon>
        <taxon>Neopterygii</taxon>
        <taxon>Teleostei</taxon>
        <taxon>Neoteleostei</taxon>
        <taxon>Acanthomorphata</taxon>
        <taxon>Anabantaria</taxon>
        <taxon>Anabantiformes</taxon>
        <taxon>Anabantoidei</taxon>
        <taxon>Anabantidae</taxon>
        <taxon>Anabas</taxon>
    </lineage>
</organism>
<feature type="transmembrane region" description="Helical" evidence="4">
    <location>
        <begin position="60"/>
        <end position="83"/>
    </location>
</feature>
<dbReference type="GeneID" id="113165492"/>
<sequence>MMADHGDPCNGQEATFCMNGGTCYKIPSMDTLTCVCNKDYKGARCEQFQLPSKVTDPGEAGLIAAVIIVALLILVVLAVVIYYTHKMWKARQQNQQNNRQQYWKVKPRA</sequence>
<feature type="disulfide bond" evidence="3">
    <location>
        <begin position="17"/>
        <end position="34"/>
    </location>
</feature>
<dbReference type="PANTHER" id="PTHR10740:SF15">
    <property type="entry name" value="EGF-LIKE DOMAIN-CONTAINING PROTEIN"/>
    <property type="match status" value="1"/>
</dbReference>
<dbReference type="GO" id="GO:0045840">
    <property type="term" value="P:positive regulation of mitotic nuclear division"/>
    <property type="evidence" value="ECO:0007669"/>
    <property type="project" value="TreeGrafter"/>
</dbReference>
<reference evidence="6" key="1">
    <citation type="submission" date="2021-04" db="EMBL/GenBank/DDBJ databases">
        <authorList>
            <consortium name="Wellcome Sanger Institute Data Sharing"/>
        </authorList>
    </citation>
    <scope>NUCLEOTIDE SEQUENCE [LARGE SCALE GENOMIC DNA]</scope>
</reference>
<dbReference type="GO" id="GO:0008284">
    <property type="term" value="P:positive regulation of cell population proliferation"/>
    <property type="evidence" value="ECO:0007669"/>
    <property type="project" value="TreeGrafter"/>
</dbReference>
<dbReference type="OrthoDB" id="6162427at2759"/>
<dbReference type="PROSITE" id="PS00022">
    <property type="entry name" value="EGF_1"/>
    <property type="match status" value="1"/>
</dbReference>
<evidence type="ECO:0000259" key="5">
    <source>
        <dbReference type="PROSITE" id="PS50026"/>
    </source>
</evidence>
<reference evidence="6" key="2">
    <citation type="submission" date="2025-08" db="UniProtKB">
        <authorList>
            <consortium name="Ensembl"/>
        </authorList>
    </citation>
    <scope>IDENTIFICATION</scope>
</reference>
<dbReference type="Proteomes" id="UP000265040">
    <property type="component" value="Chromosome 6"/>
</dbReference>
<evidence type="ECO:0000256" key="2">
    <source>
        <dbReference type="ARBA" id="ARBA00023157"/>
    </source>
</evidence>
<accession>A0A7N6C0R1</accession>
<evidence type="ECO:0000256" key="1">
    <source>
        <dbReference type="ARBA" id="ARBA00022536"/>
    </source>
</evidence>
<dbReference type="InterPro" id="IPR000742">
    <property type="entry name" value="EGF"/>
</dbReference>
<dbReference type="OMA" id="AHHNHGE"/>
<keyword evidence="1 3" id="KW-0245">EGF-like domain</keyword>
<dbReference type="SUPFAM" id="SSF57196">
    <property type="entry name" value="EGF/Laminin"/>
    <property type="match status" value="1"/>
</dbReference>
<evidence type="ECO:0000256" key="4">
    <source>
        <dbReference type="SAM" id="Phobius"/>
    </source>
</evidence>
<keyword evidence="7" id="KW-1185">Reference proteome</keyword>
<keyword evidence="4" id="KW-0812">Transmembrane</keyword>
<dbReference type="AlphaFoldDB" id="A0A7N6C0R1"/>
<keyword evidence="4" id="KW-1133">Transmembrane helix</keyword>
<dbReference type="GO" id="GO:0005615">
    <property type="term" value="C:extracellular space"/>
    <property type="evidence" value="ECO:0007669"/>
    <property type="project" value="TreeGrafter"/>
</dbReference>
<dbReference type="PANTHER" id="PTHR10740">
    <property type="entry name" value="TRANSFORMING GROWTH FACTOR ALPHA"/>
    <property type="match status" value="1"/>
</dbReference>
<dbReference type="PROSITE" id="PS50026">
    <property type="entry name" value="EGF_3"/>
    <property type="match status" value="1"/>
</dbReference>
<dbReference type="Ensembl" id="ENSATET00000055811.2">
    <property type="protein sequence ID" value="ENSATEP00000069964.1"/>
    <property type="gene ID" value="ENSATEG00000027067.2"/>
</dbReference>
<feature type="domain" description="EGF-like" evidence="5">
    <location>
        <begin position="5"/>
        <end position="46"/>
    </location>
</feature>
<evidence type="ECO:0000313" key="7">
    <source>
        <dbReference type="Proteomes" id="UP000265040"/>
    </source>
</evidence>
<dbReference type="Gene3D" id="2.10.25.10">
    <property type="entry name" value="Laminin"/>
    <property type="match status" value="1"/>
</dbReference>
<dbReference type="GO" id="GO:0007173">
    <property type="term" value="P:epidermal growth factor receptor signaling pathway"/>
    <property type="evidence" value="ECO:0007669"/>
    <property type="project" value="TreeGrafter"/>
</dbReference>
<evidence type="ECO:0000313" key="6">
    <source>
        <dbReference type="Ensembl" id="ENSATEP00000069964.1"/>
    </source>
</evidence>
<evidence type="ECO:0000256" key="3">
    <source>
        <dbReference type="PROSITE-ProRule" id="PRU00076"/>
    </source>
</evidence>
<dbReference type="GO" id="GO:0005154">
    <property type="term" value="F:epidermal growth factor receptor binding"/>
    <property type="evidence" value="ECO:0007669"/>
    <property type="project" value="TreeGrafter"/>
</dbReference>
<keyword evidence="4" id="KW-0472">Membrane</keyword>
<dbReference type="InParanoid" id="A0A7N6C0R1"/>
<dbReference type="RefSeq" id="XP_026220829.1">
    <property type="nucleotide sequence ID" value="XM_026365044.1"/>
</dbReference>